<protein>
    <recommendedName>
        <fullName evidence="8">CNNM transmembrane domain-containing protein</fullName>
    </recommendedName>
</protein>
<keyword evidence="4 5" id="KW-0472">Membrane</keyword>
<dbReference type="SUPFAM" id="SSF54631">
    <property type="entry name" value="CBS-domain pair"/>
    <property type="match status" value="1"/>
</dbReference>
<dbReference type="PANTHER" id="PTHR12064:SF94">
    <property type="entry name" value="UNEXTENDED PROTEIN"/>
    <property type="match status" value="1"/>
</dbReference>
<gene>
    <name evidence="9" type="ORF">WJX72_006765</name>
</gene>
<dbReference type="EMBL" id="JALJOR010000007">
    <property type="protein sequence ID" value="KAK9814494.1"/>
    <property type="molecule type" value="Genomic_DNA"/>
</dbReference>
<evidence type="ECO:0000256" key="1">
    <source>
        <dbReference type="ARBA" id="ARBA00004141"/>
    </source>
</evidence>
<feature type="transmembrane region" description="Helical" evidence="7">
    <location>
        <begin position="111"/>
        <end position="132"/>
    </location>
</feature>
<feature type="domain" description="CNNM transmembrane" evidence="8">
    <location>
        <begin position="48"/>
        <end position="234"/>
    </location>
</feature>
<evidence type="ECO:0000256" key="3">
    <source>
        <dbReference type="ARBA" id="ARBA00022989"/>
    </source>
</evidence>
<dbReference type="AlphaFoldDB" id="A0AAW1PY54"/>
<dbReference type="Pfam" id="PF25562">
    <property type="entry name" value="CNBH_CNNM2_C"/>
    <property type="match status" value="1"/>
</dbReference>
<reference evidence="9 10" key="1">
    <citation type="journal article" date="2024" name="Nat. Commun.">
        <title>Phylogenomics reveals the evolutionary origins of lichenization in chlorophyte algae.</title>
        <authorList>
            <person name="Puginier C."/>
            <person name="Libourel C."/>
            <person name="Otte J."/>
            <person name="Skaloud P."/>
            <person name="Haon M."/>
            <person name="Grisel S."/>
            <person name="Petersen M."/>
            <person name="Berrin J.G."/>
            <person name="Delaux P.M."/>
            <person name="Dal Grande F."/>
            <person name="Keller J."/>
        </authorList>
    </citation>
    <scope>NUCLEOTIDE SEQUENCE [LARGE SCALE GENOMIC DNA]</scope>
    <source>
        <strain evidence="9 10">SAG 2043</strain>
    </source>
</reference>
<keyword evidence="2 5" id="KW-0812">Transmembrane</keyword>
<evidence type="ECO:0000259" key="8">
    <source>
        <dbReference type="PROSITE" id="PS51846"/>
    </source>
</evidence>
<feature type="region of interest" description="Disordered" evidence="6">
    <location>
        <begin position="670"/>
        <end position="697"/>
    </location>
</feature>
<comment type="subcellular location">
    <subcellularLocation>
        <location evidence="1">Membrane</location>
        <topology evidence="1">Multi-pass membrane protein</topology>
    </subcellularLocation>
</comment>
<evidence type="ECO:0000256" key="5">
    <source>
        <dbReference type="PROSITE-ProRule" id="PRU01193"/>
    </source>
</evidence>
<dbReference type="Pfam" id="PF01595">
    <property type="entry name" value="CNNM"/>
    <property type="match status" value="1"/>
</dbReference>
<sequence>MAATLVECVQHCLVQLAQSPELATCLNDCQHINTTSAAVPNVAANHHGGLSLPVSVILSCLLVPFTGLFAGLTLGLLSLDLTGLRILAHAGEPEERKYAQKIIPVRESGNLLLCTLLLGNTVINSAISILLADITTGFVGLLVSTFVILVFGEIIPQSICTRHGLKIGAQSIWIVKIFIVLLSPIVWPISLVLDCWLGRDIGNVYSQEELKRLIEIHVTDPDAQAESGLTSADQSLIIGAMEYKEKRVKDVMTSLEQCFMLDKSMRLNFQAMLAVYKSGFTRIPVYSGDKQNIEGILYAKDLILIDPDDEVEIGAVLSFRGRNVFHISEDVTLDKVFKVFMTSANHLLIAHRGSFDENASQSEIAAGEVTGLITLEDVIEQLIQAEIVDETDIFEDVDKQVPRRGGTRVDIARYLCLFDHKLKQAHALAQGEMQAIAAFLSHNVDEFAQLAGLEPALKGLISHGEVLEQELGGAEDGSLGKSADASPHRKHDWGGRAFWDLATEGSHPVLYQRNQPTDTFTLILQGRVLIHTGAEGFELELGPWSVLGNKALSQEHYVPDFDAIAIAPFRLLRIRRPAYRAALEATNLHPVIGYQAANRLRSAVDGNGQLRASAAGSDASFPGFDGVSLPSPIKGVSPTRPMAIPPAAGNLPSPTLKRGAARMPISRSSGTLEGYQIPAGSPTRPARHPLEPSPNQQNILAGQAEGAASPGHVALDICQDPWFERPRPAEAGPEGGENADAWESLVSRGVKDNDDQSVFGRL</sequence>
<dbReference type="Gene3D" id="3.10.580.10">
    <property type="entry name" value="CBS-domain"/>
    <property type="match status" value="1"/>
</dbReference>
<evidence type="ECO:0000256" key="4">
    <source>
        <dbReference type="ARBA" id="ARBA00023136"/>
    </source>
</evidence>
<dbReference type="InterPro" id="IPR046342">
    <property type="entry name" value="CBS_dom_sf"/>
</dbReference>
<keyword evidence="3 5" id="KW-1133">Transmembrane helix</keyword>
<evidence type="ECO:0000313" key="10">
    <source>
        <dbReference type="Proteomes" id="UP001489004"/>
    </source>
</evidence>
<accession>A0AAW1PY54</accession>
<comment type="caution">
    <text evidence="9">The sequence shown here is derived from an EMBL/GenBank/DDBJ whole genome shotgun (WGS) entry which is preliminary data.</text>
</comment>
<dbReference type="SUPFAM" id="SSF51206">
    <property type="entry name" value="cAMP-binding domain-like"/>
    <property type="match status" value="1"/>
</dbReference>
<evidence type="ECO:0000256" key="2">
    <source>
        <dbReference type="ARBA" id="ARBA00022692"/>
    </source>
</evidence>
<evidence type="ECO:0000256" key="7">
    <source>
        <dbReference type="SAM" id="Phobius"/>
    </source>
</evidence>
<dbReference type="Proteomes" id="UP001489004">
    <property type="component" value="Unassembled WGS sequence"/>
</dbReference>
<evidence type="ECO:0000313" key="9">
    <source>
        <dbReference type="EMBL" id="KAK9814494.1"/>
    </source>
</evidence>
<feature type="region of interest" description="Disordered" evidence="6">
    <location>
        <begin position="718"/>
        <end position="762"/>
    </location>
</feature>
<dbReference type="GO" id="GO:0016020">
    <property type="term" value="C:membrane"/>
    <property type="evidence" value="ECO:0007669"/>
    <property type="project" value="UniProtKB-SubCell"/>
</dbReference>
<feature type="transmembrane region" description="Helical" evidence="7">
    <location>
        <begin position="167"/>
        <end position="187"/>
    </location>
</feature>
<name>A0AAW1PY54_9CHLO</name>
<evidence type="ECO:0000256" key="6">
    <source>
        <dbReference type="SAM" id="MobiDB-lite"/>
    </source>
</evidence>
<dbReference type="InterPro" id="IPR002550">
    <property type="entry name" value="CNNM"/>
</dbReference>
<dbReference type="InterPro" id="IPR045095">
    <property type="entry name" value="ACDP"/>
</dbReference>
<dbReference type="InterPro" id="IPR018490">
    <property type="entry name" value="cNMP-bd_dom_sf"/>
</dbReference>
<proteinExistence type="predicted"/>
<feature type="transmembrane region" description="Helical" evidence="7">
    <location>
        <begin position="56"/>
        <end position="77"/>
    </location>
</feature>
<dbReference type="PANTHER" id="PTHR12064">
    <property type="entry name" value="METAL TRANSPORTER CNNM"/>
    <property type="match status" value="1"/>
</dbReference>
<dbReference type="CDD" id="cd04590">
    <property type="entry name" value="CBS_pair_CorC_HlyC_assoc"/>
    <property type="match status" value="1"/>
</dbReference>
<dbReference type="InterPro" id="IPR044751">
    <property type="entry name" value="Ion_transp-like_CBS"/>
</dbReference>
<feature type="transmembrane region" description="Helical" evidence="7">
    <location>
        <begin position="138"/>
        <end position="155"/>
    </location>
</feature>
<dbReference type="PROSITE" id="PS51846">
    <property type="entry name" value="CNNM"/>
    <property type="match status" value="1"/>
</dbReference>
<organism evidence="9 10">
    <name type="scientific">[Myrmecia] bisecta</name>
    <dbReference type="NCBI Taxonomy" id="41462"/>
    <lineage>
        <taxon>Eukaryota</taxon>
        <taxon>Viridiplantae</taxon>
        <taxon>Chlorophyta</taxon>
        <taxon>core chlorophytes</taxon>
        <taxon>Trebouxiophyceae</taxon>
        <taxon>Trebouxiales</taxon>
        <taxon>Trebouxiaceae</taxon>
        <taxon>Myrmecia</taxon>
    </lineage>
</organism>
<keyword evidence="10" id="KW-1185">Reference proteome</keyword>
<dbReference type="GO" id="GO:0010960">
    <property type="term" value="P:magnesium ion homeostasis"/>
    <property type="evidence" value="ECO:0007669"/>
    <property type="project" value="InterPro"/>
</dbReference>